<dbReference type="PATRIC" id="fig|754436.4.peg.758"/>
<proteinExistence type="predicted"/>
<dbReference type="RefSeq" id="WP_047873072.1">
    <property type="nucleotide sequence ID" value="NZ_BMYC01000014.1"/>
</dbReference>
<accession>A0A0J1GRG9</accession>
<evidence type="ECO:0000313" key="3">
    <source>
        <dbReference type="Proteomes" id="UP000036426"/>
    </source>
</evidence>
<feature type="chain" id="PRO_5005252038" evidence="1">
    <location>
        <begin position="26"/>
        <end position="153"/>
    </location>
</feature>
<dbReference type="OrthoDB" id="5471061at2"/>
<dbReference type="AlphaFoldDB" id="A0A0J1GRG9"/>
<dbReference type="PANTHER" id="PTHR37625:SF4">
    <property type="entry name" value="OUTER MEMBRANE LIPOPROTEIN"/>
    <property type="match status" value="1"/>
</dbReference>
<dbReference type="Proteomes" id="UP000036426">
    <property type="component" value="Unassembled WGS sequence"/>
</dbReference>
<dbReference type="Pfam" id="PF12790">
    <property type="entry name" value="T6SS-SciN"/>
    <property type="match status" value="1"/>
</dbReference>
<comment type="caution">
    <text evidence="2">The sequence shown here is derived from an EMBL/GenBank/DDBJ whole genome shotgun (WGS) entry which is preliminary data.</text>
</comment>
<gene>
    <name evidence="2" type="ORF">ABT58_03585</name>
</gene>
<dbReference type="InterPro" id="IPR038706">
    <property type="entry name" value="Type_VI_SciN-like_sf"/>
</dbReference>
<dbReference type="InterPro" id="IPR017734">
    <property type="entry name" value="T6SS_SciN"/>
</dbReference>
<dbReference type="PROSITE" id="PS51257">
    <property type="entry name" value="PROKAR_LIPOPROTEIN"/>
    <property type="match status" value="1"/>
</dbReference>
<protein>
    <submittedName>
        <fullName evidence="2">Type VI secretion protein VasD</fullName>
    </submittedName>
</protein>
<dbReference type="NCBIfam" id="TIGR03352">
    <property type="entry name" value="VI_chp_3"/>
    <property type="match status" value="1"/>
</dbReference>
<evidence type="ECO:0000313" key="2">
    <source>
        <dbReference type="EMBL" id="KLV02320.1"/>
    </source>
</evidence>
<keyword evidence="1" id="KW-0732">Signal</keyword>
<keyword evidence="3" id="KW-1185">Reference proteome</keyword>
<name>A0A0J1GRG9_9GAMM</name>
<feature type="signal peptide" evidence="1">
    <location>
        <begin position="1"/>
        <end position="25"/>
    </location>
</feature>
<organism evidence="2 3">
    <name type="scientific">Photobacterium aphoticum</name>
    <dbReference type="NCBI Taxonomy" id="754436"/>
    <lineage>
        <taxon>Bacteria</taxon>
        <taxon>Pseudomonadati</taxon>
        <taxon>Pseudomonadota</taxon>
        <taxon>Gammaproteobacteria</taxon>
        <taxon>Vibrionales</taxon>
        <taxon>Vibrionaceae</taxon>
        <taxon>Photobacterium</taxon>
    </lineage>
</organism>
<evidence type="ECO:0000256" key="1">
    <source>
        <dbReference type="SAM" id="SignalP"/>
    </source>
</evidence>
<dbReference type="PANTHER" id="PTHR37625">
    <property type="entry name" value="OUTER MEMBRANE LIPOPROTEIN-RELATED"/>
    <property type="match status" value="1"/>
</dbReference>
<dbReference type="EMBL" id="LDOV01000009">
    <property type="protein sequence ID" value="KLV02320.1"/>
    <property type="molecule type" value="Genomic_DNA"/>
</dbReference>
<dbReference type="Gene3D" id="2.60.40.4150">
    <property type="entry name" value="Type VI secretion system, lipoprotein SciN"/>
    <property type="match status" value="1"/>
</dbReference>
<sequence>MKKMWKGAALAASILALGGCVFVNAVVEPSTTLEFDVAKNVNPDMDGRPSPVVVKVFELSSRTLFDSQDFFELYDDPKDVLGPDLISKNEFEFSPGAKQSYDLTLSPGTRYAGVLVAYQDLENARWREVIEVDTTAYDTYNVLVGELSVFVSE</sequence>
<reference evidence="2 3" key="1">
    <citation type="submission" date="2015-05" db="EMBL/GenBank/DDBJ databases">
        <title>Photobacterium galathea sp. nov.</title>
        <authorList>
            <person name="Machado H."/>
            <person name="Gram L."/>
        </authorList>
    </citation>
    <scope>NUCLEOTIDE SEQUENCE [LARGE SCALE GENOMIC DNA]</scope>
    <source>
        <strain evidence="2 3">DSM 25995</strain>
    </source>
</reference>